<sequence>MIGSLESPYPLKSASDIELQKLPQAPWKWKICESCHNGETCAQSTCSWRLSARLQTFFDFYKKITSSYLPELRRPSAPALSHHDLLDIVNLLRANPNMKRSDLTGEYFSAREKLRPISDQHRAINLVVRVMCMINCFAKNQPSGLLELGTQPVQWHSDKSFAEFISGAFPQTNMGNLRVRDNSGKIRDIKSAISARKLRKRIDATNGIVEIYYYTSVLRENLMASQALHSPHSFDHSISAGNIPRQIPLEALDSVRQILFPFDSESNQILRNLVSKESFDPDCLKYDSAIYRKEGEEEVTYSYFGTRLIQLFEELEDPSPRGLLGKWFQLKSGARYVMMATHIGVTIAIILGILGLAVGIF</sequence>
<gene>
    <name evidence="2" type="ORF">EDB81DRAFT_889694</name>
</gene>
<organism evidence="2 3">
    <name type="scientific">Dactylonectria macrodidyma</name>
    <dbReference type="NCBI Taxonomy" id="307937"/>
    <lineage>
        <taxon>Eukaryota</taxon>
        <taxon>Fungi</taxon>
        <taxon>Dikarya</taxon>
        <taxon>Ascomycota</taxon>
        <taxon>Pezizomycotina</taxon>
        <taxon>Sordariomycetes</taxon>
        <taxon>Hypocreomycetidae</taxon>
        <taxon>Hypocreales</taxon>
        <taxon>Nectriaceae</taxon>
        <taxon>Dactylonectria</taxon>
    </lineage>
</organism>
<dbReference type="OrthoDB" id="5428890at2759"/>
<comment type="caution">
    <text evidence="2">The sequence shown here is derived from an EMBL/GenBank/DDBJ whole genome shotgun (WGS) entry which is preliminary data.</text>
</comment>
<accession>A0A9P9DVY0</accession>
<keyword evidence="1" id="KW-0472">Membrane</keyword>
<feature type="transmembrane region" description="Helical" evidence="1">
    <location>
        <begin position="336"/>
        <end position="360"/>
    </location>
</feature>
<evidence type="ECO:0000313" key="2">
    <source>
        <dbReference type="EMBL" id="KAH7125982.1"/>
    </source>
</evidence>
<keyword evidence="3" id="KW-1185">Reference proteome</keyword>
<protein>
    <submittedName>
        <fullName evidence="2">Uncharacterized protein</fullName>
    </submittedName>
</protein>
<evidence type="ECO:0000313" key="3">
    <source>
        <dbReference type="Proteomes" id="UP000738349"/>
    </source>
</evidence>
<dbReference type="Proteomes" id="UP000738349">
    <property type="component" value="Unassembled WGS sequence"/>
</dbReference>
<evidence type="ECO:0000256" key="1">
    <source>
        <dbReference type="SAM" id="Phobius"/>
    </source>
</evidence>
<dbReference type="AlphaFoldDB" id="A0A9P9DVY0"/>
<name>A0A9P9DVY0_9HYPO</name>
<proteinExistence type="predicted"/>
<keyword evidence="1" id="KW-1133">Transmembrane helix</keyword>
<dbReference type="EMBL" id="JAGMUV010000020">
    <property type="protein sequence ID" value="KAH7125982.1"/>
    <property type="molecule type" value="Genomic_DNA"/>
</dbReference>
<reference evidence="2" key="1">
    <citation type="journal article" date="2021" name="Nat. Commun.">
        <title>Genetic determinants of endophytism in the Arabidopsis root mycobiome.</title>
        <authorList>
            <person name="Mesny F."/>
            <person name="Miyauchi S."/>
            <person name="Thiergart T."/>
            <person name="Pickel B."/>
            <person name="Atanasova L."/>
            <person name="Karlsson M."/>
            <person name="Huettel B."/>
            <person name="Barry K.W."/>
            <person name="Haridas S."/>
            <person name="Chen C."/>
            <person name="Bauer D."/>
            <person name="Andreopoulos W."/>
            <person name="Pangilinan J."/>
            <person name="LaButti K."/>
            <person name="Riley R."/>
            <person name="Lipzen A."/>
            <person name="Clum A."/>
            <person name="Drula E."/>
            <person name="Henrissat B."/>
            <person name="Kohler A."/>
            <person name="Grigoriev I.V."/>
            <person name="Martin F.M."/>
            <person name="Hacquard S."/>
        </authorList>
    </citation>
    <scope>NUCLEOTIDE SEQUENCE</scope>
    <source>
        <strain evidence="2">MPI-CAGE-AT-0147</strain>
    </source>
</reference>
<keyword evidence="1" id="KW-0812">Transmembrane</keyword>